<keyword evidence="1" id="KW-0732">Signal</keyword>
<feature type="chain" id="PRO_5035931430" evidence="1">
    <location>
        <begin position="20"/>
        <end position="50"/>
    </location>
</feature>
<gene>
    <name evidence="2" type="ORF">KC19_1G138500</name>
</gene>
<evidence type="ECO:0000256" key="1">
    <source>
        <dbReference type="SAM" id="SignalP"/>
    </source>
</evidence>
<evidence type="ECO:0000313" key="2">
    <source>
        <dbReference type="EMBL" id="KAG0590949.1"/>
    </source>
</evidence>
<evidence type="ECO:0000313" key="3">
    <source>
        <dbReference type="Proteomes" id="UP000822688"/>
    </source>
</evidence>
<sequence length="50" mass="5931">MSAHRLFWLVISSVSSLICKRFTRVCSFESRNPRINFKAIFKRLELVETI</sequence>
<reference evidence="2" key="1">
    <citation type="submission" date="2020-06" db="EMBL/GenBank/DDBJ databases">
        <title>WGS assembly of Ceratodon purpureus strain R40.</title>
        <authorList>
            <person name="Carey S.B."/>
            <person name="Jenkins J."/>
            <person name="Shu S."/>
            <person name="Lovell J.T."/>
            <person name="Sreedasyam A."/>
            <person name="Maumus F."/>
            <person name="Tiley G.P."/>
            <person name="Fernandez-Pozo N."/>
            <person name="Barry K."/>
            <person name="Chen C."/>
            <person name="Wang M."/>
            <person name="Lipzen A."/>
            <person name="Daum C."/>
            <person name="Saski C.A."/>
            <person name="Payton A.C."/>
            <person name="Mcbreen J.C."/>
            <person name="Conrad R.E."/>
            <person name="Kollar L.M."/>
            <person name="Olsson S."/>
            <person name="Huttunen S."/>
            <person name="Landis J.B."/>
            <person name="Wickett N.J."/>
            <person name="Johnson M.G."/>
            <person name="Rensing S.A."/>
            <person name="Grimwood J."/>
            <person name="Schmutz J."/>
            <person name="Mcdaniel S.F."/>
        </authorList>
    </citation>
    <scope>NUCLEOTIDE SEQUENCE</scope>
    <source>
        <strain evidence="2">R40</strain>
    </source>
</reference>
<name>A0A8T0J7K0_CERPU</name>
<dbReference type="AlphaFoldDB" id="A0A8T0J7K0"/>
<keyword evidence="3" id="KW-1185">Reference proteome</keyword>
<organism evidence="2 3">
    <name type="scientific">Ceratodon purpureus</name>
    <name type="common">Fire moss</name>
    <name type="synonym">Dicranum purpureum</name>
    <dbReference type="NCBI Taxonomy" id="3225"/>
    <lineage>
        <taxon>Eukaryota</taxon>
        <taxon>Viridiplantae</taxon>
        <taxon>Streptophyta</taxon>
        <taxon>Embryophyta</taxon>
        <taxon>Bryophyta</taxon>
        <taxon>Bryophytina</taxon>
        <taxon>Bryopsida</taxon>
        <taxon>Dicranidae</taxon>
        <taxon>Pseudoditrichales</taxon>
        <taxon>Ditrichaceae</taxon>
        <taxon>Ceratodon</taxon>
    </lineage>
</organism>
<protein>
    <submittedName>
        <fullName evidence="2">Uncharacterized protein</fullName>
    </submittedName>
</protein>
<comment type="caution">
    <text evidence="2">The sequence shown here is derived from an EMBL/GenBank/DDBJ whole genome shotgun (WGS) entry which is preliminary data.</text>
</comment>
<feature type="signal peptide" evidence="1">
    <location>
        <begin position="1"/>
        <end position="19"/>
    </location>
</feature>
<dbReference type="Proteomes" id="UP000822688">
    <property type="component" value="Chromosome 1"/>
</dbReference>
<proteinExistence type="predicted"/>
<dbReference type="EMBL" id="CM026421">
    <property type="protein sequence ID" value="KAG0590949.1"/>
    <property type="molecule type" value="Genomic_DNA"/>
</dbReference>
<accession>A0A8T0J7K0</accession>